<keyword evidence="3 6" id="KW-1133">Transmembrane helix</keyword>
<feature type="transmembrane region" description="Helical" evidence="6">
    <location>
        <begin position="442"/>
        <end position="463"/>
    </location>
</feature>
<feature type="transmembrane region" description="Helical" evidence="6">
    <location>
        <begin position="668"/>
        <end position="687"/>
    </location>
</feature>
<feature type="region of interest" description="Disordered" evidence="5">
    <location>
        <begin position="1"/>
        <end position="43"/>
    </location>
</feature>
<feature type="transmembrane region" description="Helical" evidence="6">
    <location>
        <begin position="558"/>
        <end position="576"/>
    </location>
</feature>
<dbReference type="EnsemblFungi" id="MVLG_02495T0">
    <property type="protein sequence ID" value="MVLG_02495T0"/>
    <property type="gene ID" value="MVLG_02495"/>
</dbReference>
<evidence type="ECO:0000313" key="7">
    <source>
        <dbReference type="EMBL" id="KDE07275.1"/>
    </source>
</evidence>
<evidence type="ECO:0000256" key="1">
    <source>
        <dbReference type="ARBA" id="ARBA00004141"/>
    </source>
</evidence>
<feature type="transmembrane region" description="Helical" evidence="6">
    <location>
        <begin position="203"/>
        <end position="221"/>
    </location>
</feature>
<feature type="transmembrane region" description="Helical" evidence="6">
    <location>
        <begin position="316"/>
        <end position="335"/>
    </location>
</feature>
<gene>
    <name evidence="7" type="ORF">MVLG_02495</name>
</gene>
<feature type="transmembrane region" description="Helical" evidence="6">
    <location>
        <begin position="413"/>
        <end position="436"/>
    </location>
</feature>
<reference evidence="8" key="4">
    <citation type="submission" date="2015-06" db="UniProtKB">
        <authorList>
            <consortium name="EnsemblFungi"/>
        </authorList>
    </citation>
    <scope>IDENTIFICATION</scope>
</reference>
<accession>U5H5C0</accession>
<dbReference type="InParanoid" id="U5H5C0"/>
<evidence type="ECO:0000313" key="8">
    <source>
        <dbReference type="EnsemblFungi" id="MVLG_02495T0"/>
    </source>
</evidence>
<feature type="transmembrane region" description="Helical" evidence="6">
    <location>
        <begin position="728"/>
        <end position="756"/>
    </location>
</feature>
<dbReference type="Pfam" id="PF07690">
    <property type="entry name" value="MFS_1"/>
    <property type="match status" value="1"/>
</dbReference>
<evidence type="ECO:0000313" key="9">
    <source>
        <dbReference type="Proteomes" id="UP000017200"/>
    </source>
</evidence>
<reference evidence="7" key="2">
    <citation type="submission" date="2010-11" db="EMBL/GenBank/DDBJ databases">
        <authorList>
            <consortium name="The Broad Institute Genome Sequencing Platform"/>
            <person name="Earl A."/>
            <person name="Ward D."/>
            <person name="Feldgarden M."/>
            <person name="Gevers D."/>
            <person name="Butler R."/>
            <person name="Young S.K."/>
            <person name="Zeng Q."/>
            <person name="Gargeya S."/>
            <person name="Fitzgerald M."/>
            <person name="Haas B."/>
            <person name="Abouelleil A."/>
            <person name="Alvarado L."/>
            <person name="Arachchi H.M."/>
            <person name="Berlin A."/>
            <person name="Brown A."/>
            <person name="Chapman S.B."/>
            <person name="Chen Z."/>
            <person name="Dunbar C."/>
            <person name="Freedman E."/>
            <person name="Gearin G."/>
            <person name="Gellesch M."/>
            <person name="Goldberg J."/>
            <person name="Griggs A."/>
            <person name="Gujja S."/>
            <person name="Heilman E."/>
            <person name="Heiman D."/>
            <person name="Howarth C."/>
            <person name="Larson L."/>
            <person name="Lui A."/>
            <person name="MacDonald P.J.P."/>
            <person name="Mehta T."/>
            <person name="Montmayeur A."/>
            <person name="Murphy C."/>
            <person name="Neiman D."/>
            <person name="Pearson M."/>
            <person name="Priest M."/>
            <person name="Roberts A."/>
            <person name="Saif S."/>
            <person name="Shea T."/>
            <person name="Shenoy N."/>
            <person name="Sisk P."/>
            <person name="Stolte C."/>
            <person name="Sykes S."/>
            <person name="White J."/>
            <person name="Yandava C."/>
            <person name="Wortman J."/>
            <person name="Nusbaum C."/>
            <person name="Birren B."/>
        </authorList>
    </citation>
    <scope>NUCLEOTIDE SEQUENCE</scope>
    <source>
        <strain evidence="7">P1A1 Lamole</strain>
    </source>
</reference>
<feature type="compositionally biased region" description="Basic and acidic residues" evidence="5">
    <location>
        <begin position="104"/>
        <end position="113"/>
    </location>
</feature>
<dbReference type="InterPro" id="IPR011701">
    <property type="entry name" value="MFS"/>
</dbReference>
<feature type="compositionally biased region" description="Basic and acidic residues" evidence="5">
    <location>
        <begin position="142"/>
        <end position="165"/>
    </location>
</feature>
<reference evidence="7 9" key="3">
    <citation type="journal article" date="2015" name="BMC Genomics">
        <title>Sex and parasites: genomic and transcriptomic analysis of Microbotryum lychnidis-dioicae, the biotrophic and plant-castrating anther smut fungus.</title>
        <authorList>
            <person name="Perlin M.H."/>
            <person name="Amselem J."/>
            <person name="Fontanillas E."/>
            <person name="Toh S.S."/>
            <person name="Chen Z."/>
            <person name="Goldberg J."/>
            <person name="Duplessis S."/>
            <person name="Henrissat B."/>
            <person name="Young S."/>
            <person name="Zeng Q."/>
            <person name="Aguileta G."/>
            <person name="Petit E."/>
            <person name="Badouin H."/>
            <person name="Andrews J."/>
            <person name="Razeeq D."/>
            <person name="Gabaldon T."/>
            <person name="Quesneville H."/>
            <person name="Giraud T."/>
            <person name="Hood M.E."/>
            <person name="Schultz D.J."/>
            <person name="Cuomo C.A."/>
        </authorList>
    </citation>
    <scope>NUCLEOTIDE SEQUENCE [LARGE SCALE GENOMIC DNA]</scope>
    <source>
        <strain evidence="9">p1A1 Lamole</strain>
        <strain evidence="7">P1A1 Lamole</strain>
    </source>
</reference>
<dbReference type="EMBL" id="GL541661">
    <property type="protein sequence ID" value="KDE07275.1"/>
    <property type="molecule type" value="Genomic_DNA"/>
</dbReference>
<comment type="subcellular location">
    <subcellularLocation>
        <location evidence="1">Membrane</location>
        <topology evidence="1">Multi-pass membrane protein</topology>
    </subcellularLocation>
</comment>
<evidence type="ECO:0000256" key="3">
    <source>
        <dbReference type="ARBA" id="ARBA00022989"/>
    </source>
</evidence>
<feature type="compositionally biased region" description="Basic and acidic residues" evidence="5">
    <location>
        <begin position="1"/>
        <end position="32"/>
    </location>
</feature>
<keyword evidence="9" id="KW-1185">Reference proteome</keyword>
<proteinExistence type="predicted"/>
<dbReference type="PANTHER" id="PTHR23507:SF1">
    <property type="entry name" value="FI18259P1-RELATED"/>
    <property type="match status" value="1"/>
</dbReference>
<keyword evidence="2 6" id="KW-0812">Transmembrane</keyword>
<dbReference type="OMA" id="MEDLAFI"/>
<feature type="region of interest" description="Disordered" evidence="5">
    <location>
        <begin position="84"/>
        <end position="186"/>
    </location>
</feature>
<evidence type="ECO:0000256" key="5">
    <source>
        <dbReference type="SAM" id="MobiDB-lite"/>
    </source>
</evidence>
<evidence type="ECO:0008006" key="10">
    <source>
        <dbReference type="Google" id="ProtNLM"/>
    </source>
</evidence>
<protein>
    <recommendedName>
        <fullName evidence="10">Major facilitator superfamily (MFS) profile domain-containing protein</fullName>
    </recommendedName>
</protein>
<dbReference type="EMBL" id="AEIJ01000243">
    <property type="status" value="NOT_ANNOTATED_CDS"/>
    <property type="molecule type" value="Genomic_DNA"/>
</dbReference>
<name>U5H5C0_USTV1</name>
<evidence type="ECO:0000256" key="6">
    <source>
        <dbReference type="SAM" id="Phobius"/>
    </source>
</evidence>
<dbReference type="PANTHER" id="PTHR23507">
    <property type="entry name" value="ZGC:174356"/>
    <property type="match status" value="1"/>
</dbReference>
<feature type="compositionally biased region" description="Low complexity" evidence="5">
    <location>
        <begin position="33"/>
        <end position="43"/>
    </location>
</feature>
<feature type="transmembrane region" description="Helical" evidence="6">
    <location>
        <begin position="347"/>
        <end position="370"/>
    </location>
</feature>
<dbReference type="InterPro" id="IPR036259">
    <property type="entry name" value="MFS_trans_sf"/>
</dbReference>
<organism evidence="7">
    <name type="scientific">Microbotryum lychnidis-dioicae (strain p1A1 Lamole / MvSl-1064)</name>
    <name type="common">Anther smut fungus</name>
    <dbReference type="NCBI Taxonomy" id="683840"/>
    <lineage>
        <taxon>Eukaryota</taxon>
        <taxon>Fungi</taxon>
        <taxon>Dikarya</taxon>
        <taxon>Basidiomycota</taxon>
        <taxon>Pucciniomycotina</taxon>
        <taxon>Microbotryomycetes</taxon>
        <taxon>Microbotryales</taxon>
        <taxon>Microbotryaceae</taxon>
        <taxon>Microbotryum</taxon>
    </lineage>
</organism>
<dbReference type="HOGENOM" id="CLU_017517_1_0_1"/>
<feature type="transmembrane region" description="Helical" evidence="6">
    <location>
        <begin position="693"/>
        <end position="716"/>
    </location>
</feature>
<dbReference type="GO" id="GO:0016020">
    <property type="term" value="C:membrane"/>
    <property type="evidence" value="ECO:0007669"/>
    <property type="project" value="UniProtKB-SubCell"/>
</dbReference>
<dbReference type="AlphaFoldDB" id="U5H5C0"/>
<dbReference type="Gene3D" id="1.20.1250.20">
    <property type="entry name" value="MFS general substrate transporter like domains"/>
    <property type="match status" value="1"/>
</dbReference>
<dbReference type="GO" id="GO:0022857">
    <property type="term" value="F:transmembrane transporter activity"/>
    <property type="evidence" value="ECO:0007669"/>
    <property type="project" value="InterPro"/>
</dbReference>
<keyword evidence="4 6" id="KW-0472">Membrane</keyword>
<reference evidence="9" key="1">
    <citation type="submission" date="2010-11" db="EMBL/GenBank/DDBJ databases">
        <title>The genome sequence of Microbotryum violaceum strain p1A1 Lamole.</title>
        <authorList>
            <person name="Cuomo C."/>
            <person name="Perlin M."/>
            <person name="Young S.K."/>
            <person name="Zeng Q."/>
            <person name="Gargeya S."/>
            <person name="Alvarado L."/>
            <person name="Berlin A."/>
            <person name="Chapman S.B."/>
            <person name="Chen Z."/>
            <person name="Freedman E."/>
            <person name="Gellesch M."/>
            <person name="Goldberg J."/>
            <person name="Griggs A."/>
            <person name="Gujja S."/>
            <person name="Heilman E."/>
            <person name="Heiman D."/>
            <person name="Howarth C."/>
            <person name="Mehta T."/>
            <person name="Neiman D."/>
            <person name="Pearson M."/>
            <person name="Roberts A."/>
            <person name="Saif S."/>
            <person name="Shea T."/>
            <person name="Shenoy N."/>
            <person name="Sisk P."/>
            <person name="Stolte C."/>
            <person name="Sykes S."/>
            <person name="White J."/>
            <person name="Yandava C."/>
            <person name="Haas B."/>
            <person name="Nusbaum C."/>
            <person name="Birren B."/>
        </authorList>
    </citation>
    <scope>NUCLEOTIDE SEQUENCE [LARGE SCALE GENOMIC DNA]</scope>
    <source>
        <strain evidence="9">p1A1 Lamole</strain>
    </source>
</reference>
<dbReference type="OrthoDB" id="3026777at2759"/>
<dbReference type="Proteomes" id="UP000017200">
    <property type="component" value="Unassembled WGS sequence"/>
</dbReference>
<evidence type="ECO:0000256" key="2">
    <source>
        <dbReference type="ARBA" id="ARBA00022692"/>
    </source>
</evidence>
<evidence type="ECO:0000256" key="4">
    <source>
        <dbReference type="ARBA" id="ARBA00023136"/>
    </source>
</evidence>
<dbReference type="FunCoup" id="U5H5C0">
    <property type="interactions" value="20"/>
</dbReference>
<feature type="transmembrane region" description="Helical" evidence="6">
    <location>
        <begin position="596"/>
        <end position="620"/>
    </location>
</feature>
<feature type="transmembrane region" description="Helical" evidence="6">
    <location>
        <begin position="762"/>
        <end position="781"/>
    </location>
</feature>
<sequence>MPKTMRSPDAHAQPDAHAHRGNDDHSDSDYEHPSPSSTPTTAIATPAQSGIHLAPNLNISYEHMLEGEVPNVLADRVLALHARLPTPNTSEPGHEGPGLASHDGTLHPGDHWFNRLTRSLSSNRGDADDDDDDPRTSTTTKLDSEREHLLGDGDLGDGDHFVQHEDVDDAEGPSSHHCMRKRPTLSRSNSTSRRLRWYQRPSPWFFIPGTLIMALSLGMTISPKLEIYYQLVCRNIEPKRSGVTLPPPLIELGQRTARSGLASSAKLDNNQSPVHRFVERAMGPQHFEFSSSATSGDSWSKQCHHSVPVQQGVTSLATTLTFLMGVLSALTTGYYGSLSDRRGRKPILVLAMFGTIVMDTVLLITVQYHHIVGYRFLFLGPIVDGLLGGATTAQATSNAYLADCTDAGSRARIFAVLGGVIFSGIAIGPTLGSILVRQSGSILLPFYIALTMHLLYTSVMMFIMPESLTKTRQYAARERHAAERAARYAAEDEEARKAKVNGVKMVVLFKTKKIARRPWKFLKPLVLILPRKRQANEKDEDRPMLDAMGPVKAGWDFSMLKIVIAMSCFSIGMAVYQVKLLYTSYRFGWGAEENGLYLSFIGVCRVVGLIIVLPTFIRFVRRPAPLPPRARPEGELDTAGPTTLTKEQKLWDREASWLRTLHDSHFDLFLAKLSLLVDLVGYVLLALNGGSPVRFLIGTGFSAFGGGASAAVQSLALAHTSPRDSGRLFAGLSVLSSVNGMILGPLLFGTVFIATVEKMPETFLWVLVGLITTGLATLMTVRLRKRVDSLEELLDAEGVTGS</sequence>
<dbReference type="SUPFAM" id="SSF103473">
    <property type="entry name" value="MFS general substrate transporter"/>
    <property type="match status" value="1"/>
</dbReference>